<dbReference type="AlphaFoldDB" id="A0A840PFT6"/>
<evidence type="ECO:0000313" key="1">
    <source>
        <dbReference type="EMBL" id="MBB5137646.1"/>
    </source>
</evidence>
<dbReference type="EMBL" id="JACHGN010000019">
    <property type="protein sequence ID" value="MBB5137646.1"/>
    <property type="molecule type" value="Genomic_DNA"/>
</dbReference>
<protein>
    <submittedName>
        <fullName evidence="1">Uncharacterized protein</fullName>
    </submittedName>
</protein>
<comment type="caution">
    <text evidence="1">The sequence shown here is derived from an EMBL/GenBank/DDBJ whole genome shotgun (WGS) entry which is preliminary data.</text>
</comment>
<name>A0A840PFT6_9ACTN</name>
<reference evidence="1 2" key="1">
    <citation type="submission" date="2020-08" db="EMBL/GenBank/DDBJ databases">
        <title>Genomic Encyclopedia of Type Strains, Phase IV (KMG-IV): sequencing the most valuable type-strain genomes for metagenomic binning, comparative biology and taxonomic classification.</title>
        <authorList>
            <person name="Goeker M."/>
        </authorList>
    </citation>
    <scope>NUCLEOTIDE SEQUENCE [LARGE SCALE GENOMIC DNA]</scope>
    <source>
        <strain evidence="1 2">DSM 45615</strain>
    </source>
</reference>
<dbReference type="Proteomes" id="UP000578449">
    <property type="component" value="Unassembled WGS sequence"/>
</dbReference>
<evidence type="ECO:0000313" key="2">
    <source>
        <dbReference type="Proteomes" id="UP000578449"/>
    </source>
</evidence>
<organism evidence="1 2">
    <name type="scientific">Thermocatellispora tengchongensis</name>
    <dbReference type="NCBI Taxonomy" id="1073253"/>
    <lineage>
        <taxon>Bacteria</taxon>
        <taxon>Bacillati</taxon>
        <taxon>Actinomycetota</taxon>
        <taxon>Actinomycetes</taxon>
        <taxon>Streptosporangiales</taxon>
        <taxon>Streptosporangiaceae</taxon>
        <taxon>Thermocatellispora</taxon>
    </lineage>
</organism>
<gene>
    <name evidence="1" type="ORF">HNP84_007398</name>
</gene>
<proteinExistence type="predicted"/>
<accession>A0A840PFT6</accession>
<sequence>MTWRPRYCPHAEQTVWGRLGFRQAGFGQVTKVGAAVFHCERRARVFARDFFLNPDAAIGFSF</sequence>
<keyword evidence="2" id="KW-1185">Reference proteome</keyword>